<dbReference type="Pfam" id="PF08240">
    <property type="entry name" value="ADH_N"/>
    <property type="match status" value="1"/>
</dbReference>
<dbReference type="Gene3D" id="3.40.50.720">
    <property type="entry name" value="NAD(P)-binding Rossmann-like Domain"/>
    <property type="match status" value="1"/>
</dbReference>
<comment type="cofactor">
    <cofactor evidence="4">
        <name>Zn(2+)</name>
        <dbReference type="ChEBI" id="CHEBI:29105"/>
    </cofactor>
</comment>
<comment type="similarity">
    <text evidence="4">Belongs to the zinc-containing alcohol dehydrogenase family.</text>
</comment>
<dbReference type="InterPro" id="IPR013154">
    <property type="entry name" value="ADH-like_N"/>
</dbReference>
<evidence type="ECO:0000313" key="7">
    <source>
        <dbReference type="Proteomes" id="UP000641206"/>
    </source>
</evidence>
<feature type="domain" description="Enoyl reductase (ER)" evidence="5">
    <location>
        <begin position="14"/>
        <end position="347"/>
    </location>
</feature>
<keyword evidence="3" id="KW-0560">Oxidoreductase</keyword>
<reference evidence="7" key="1">
    <citation type="journal article" date="2019" name="Int. J. Syst. Evol. Microbiol.">
        <title>The Global Catalogue of Microorganisms (GCM) 10K type strain sequencing project: providing services to taxonomists for standard genome sequencing and annotation.</title>
        <authorList>
            <consortium name="The Broad Institute Genomics Platform"/>
            <consortium name="The Broad Institute Genome Sequencing Center for Infectious Disease"/>
            <person name="Wu L."/>
            <person name="Ma J."/>
        </authorList>
    </citation>
    <scope>NUCLEOTIDE SEQUENCE [LARGE SCALE GENOMIC DNA]</scope>
    <source>
        <strain evidence="7">CGMCC 1.7693</strain>
    </source>
</reference>
<dbReference type="PROSITE" id="PS00059">
    <property type="entry name" value="ADH_ZINC"/>
    <property type="match status" value="1"/>
</dbReference>
<dbReference type="Pfam" id="PF00107">
    <property type="entry name" value="ADH_zinc_N"/>
    <property type="match status" value="1"/>
</dbReference>
<organism evidence="6 7">
    <name type="scientific">Oceanobacillus neutriphilus</name>
    <dbReference type="NCBI Taxonomy" id="531815"/>
    <lineage>
        <taxon>Bacteria</taxon>
        <taxon>Bacillati</taxon>
        <taxon>Bacillota</taxon>
        <taxon>Bacilli</taxon>
        <taxon>Bacillales</taxon>
        <taxon>Bacillaceae</taxon>
        <taxon>Oceanobacillus</taxon>
    </lineage>
</organism>
<evidence type="ECO:0000256" key="4">
    <source>
        <dbReference type="RuleBase" id="RU361277"/>
    </source>
</evidence>
<name>A0ABQ2NXV5_9BACI</name>
<proteinExistence type="inferred from homology"/>
<dbReference type="SMART" id="SM00829">
    <property type="entry name" value="PKS_ER"/>
    <property type="match status" value="1"/>
</dbReference>
<evidence type="ECO:0000256" key="1">
    <source>
        <dbReference type="ARBA" id="ARBA00022723"/>
    </source>
</evidence>
<accession>A0ABQ2NXV5</accession>
<gene>
    <name evidence="6" type="ORF">GCM10011346_32020</name>
</gene>
<keyword evidence="2 4" id="KW-0862">Zinc</keyword>
<sequence length="349" mass="37329">MQNKMKAYRLLDWQTKPKLVETEIPEPAGGEVLIKVAGNGLCHSDISMQQMPKEMVEQIGWKVPFTLGHEIGGWIEKLGAGVTGFKIGDPVVLVSSYFCGNCEYCLKGQTNNCENAAAGRGYGINGGLAEYVLVDKPQQIIKLDKLDPATAGPLTDAGSTSYHAVKRILPKLIPGSTAIVIGSGGLGGFAIQFIRELSPAKIIAIDTNENRLEIAKDYGAHHTLVGVNEATLGEIMDLTDGRGVEVVLDFAGFDATIETGLAAVRKSGSFGLIGAGMGTSNKPWYGSLPLDGEVFNFQGGSINDTKEVIKLAEAGLIRNEVELFSLDDVEKAYEKMEQGMLRGRAVVKP</sequence>
<dbReference type="InterPro" id="IPR013149">
    <property type="entry name" value="ADH-like_C"/>
</dbReference>
<evidence type="ECO:0000256" key="2">
    <source>
        <dbReference type="ARBA" id="ARBA00022833"/>
    </source>
</evidence>
<dbReference type="Gene3D" id="3.90.180.10">
    <property type="entry name" value="Medium-chain alcohol dehydrogenases, catalytic domain"/>
    <property type="match status" value="1"/>
</dbReference>
<dbReference type="EMBL" id="BMLW01000009">
    <property type="protein sequence ID" value="GGP13160.1"/>
    <property type="molecule type" value="Genomic_DNA"/>
</dbReference>
<dbReference type="InterPro" id="IPR036291">
    <property type="entry name" value="NAD(P)-bd_dom_sf"/>
</dbReference>
<dbReference type="InterPro" id="IPR011032">
    <property type="entry name" value="GroES-like_sf"/>
</dbReference>
<protein>
    <submittedName>
        <fullName evidence="6">Oxidoreductase</fullName>
    </submittedName>
</protein>
<dbReference type="SUPFAM" id="SSF50129">
    <property type="entry name" value="GroES-like"/>
    <property type="match status" value="1"/>
</dbReference>
<evidence type="ECO:0000259" key="5">
    <source>
        <dbReference type="SMART" id="SM00829"/>
    </source>
</evidence>
<dbReference type="InterPro" id="IPR020843">
    <property type="entry name" value="ER"/>
</dbReference>
<dbReference type="Proteomes" id="UP000641206">
    <property type="component" value="Unassembled WGS sequence"/>
</dbReference>
<dbReference type="PANTHER" id="PTHR43401:SF4">
    <property type="entry name" value="D-ARABINOSE 1-DEHYDROGENASE (NADP(+))"/>
    <property type="match status" value="1"/>
</dbReference>
<comment type="caution">
    <text evidence="6">The sequence shown here is derived from an EMBL/GenBank/DDBJ whole genome shotgun (WGS) entry which is preliminary data.</text>
</comment>
<dbReference type="PANTHER" id="PTHR43401">
    <property type="entry name" value="L-THREONINE 3-DEHYDROGENASE"/>
    <property type="match status" value="1"/>
</dbReference>
<keyword evidence="1 4" id="KW-0479">Metal-binding</keyword>
<dbReference type="RefSeq" id="WP_204799038.1">
    <property type="nucleotide sequence ID" value="NZ_BMLW01000009.1"/>
</dbReference>
<keyword evidence="7" id="KW-1185">Reference proteome</keyword>
<dbReference type="SUPFAM" id="SSF51735">
    <property type="entry name" value="NAD(P)-binding Rossmann-fold domains"/>
    <property type="match status" value="1"/>
</dbReference>
<evidence type="ECO:0000256" key="3">
    <source>
        <dbReference type="ARBA" id="ARBA00023002"/>
    </source>
</evidence>
<dbReference type="InterPro" id="IPR050129">
    <property type="entry name" value="Zn_alcohol_dh"/>
</dbReference>
<dbReference type="InterPro" id="IPR002328">
    <property type="entry name" value="ADH_Zn_CS"/>
</dbReference>
<dbReference type="CDD" id="cd05284">
    <property type="entry name" value="arabinose_DH_like"/>
    <property type="match status" value="1"/>
</dbReference>
<evidence type="ECO:0000313" key="6">
    <source>
        <dbReference type="EMBL" id="GGP13160.1"/>
    </source>
</evidence>